<dbReference type="Pfam" id="PF13531">
    <property type="entry name" value="SBP_bac_11"/>
    <property type="match status" value="1"/>
</dbReference>
<feature type="signal peptide" evidence="4">
    <location>
        <begin position="1"/>
        <end position="24"/>
    </location>
</feature>
<keyword evidence="3 4" id="KW-0732">Signal</keyword>
<gene>
    <name evidence="5" type="ORF">SAMN05444368_1582</name>
</gene>
<protein>
    <submittedName>
        <fullName evidence="5">Molybdate transport system substrate-binding protein</fullName>
    </submittedName>
</protein>
<dbReference type="Proteomes" id="UP000185093">
    <property type="component" value="Unassembled WGS sequence"/>
</dbReference>
<sequence>MKRSGKIFAVASVFLFLVSSPVMANVVAVAAGIAPCVEEVVDLYVKAGGEPVELVKEACGPLARQIALGAPYELFLASEPRWPIWLKDKGLLTEVDTFAIGQLTLWHVSSDPIDVSQTETAVIAIPDPETTAYGNLAKQYLDKIGLWDRKMNEKRIILVGSAPQAVAAVKARTAEMAFIPLSMAIKAGGSYTSIPDMVIEQVGGLTAKADDGARKFWAFCRSENATPIWVKWGFVIPDKSQKGKISK</sequence>
<evidence type="ECO:0000256" key="2">
    <source>
        <dbReference type="ARBA" id="ARBA00022723"/>
    </source>
</evidence>
<accession>A0ABY1JF63</accession>
<dbReference type="PANTHER" id="PTHR30632">
    <property type="entry name" value="MOLYBDATE-BINDING PERIPLASMIC PROTEIN"/>
    <property type="match status" value="1"/>
</dbReference>
<name>A0ABY1JF63_9BACT</name>
<dbReference type="NCBIfam" id="TIGR01256">
    <property type="entry name" value="modA"/>
    <property type="match status" value="1"/>
</dbReference>
<evidence type="ECO:0000313" key="5">
    <source>
        <dbReference type="EMBL" id="SIN73287.1"/>
    </source>
</evidence>
<evidence type="ECO:0000256" key="1">
    <source>
        <dbReference type="ARBA" id="ARBA00009175"/>
    </source>
</evidence>
<feature type="chain" id="PRO_5045856703" evidence="4">
    <location>
        <begin position="25"/>
        <end position="247"/>
    </location>
</feature>
<comment type="similarity">
    <text evidence="1">Belongs to the bacterial solute-binding protein ModA family.</text>
</comment>
<dbReference type="SUPFAM" id="SSF53850">
    <property type="entry name" value="Periplasmic binding protein-like II"/>
    <property type="match status" value="1"/>
</dbReference>
<proteinExistence type="inferred from homology"/>
<evidence type="ECO:0000313" key="6">
    <source>
        <dbReference type="Proteomes" id="UP000185093"/>
    </source>
</evidence>
<comment type="caution">
    <text evidence="5">The sequence shown here is derived from an EMBL/GenBank/DDBJ whole genome shotgun (WGS) entry which is preliminary data.</text>
</comment>
<organism evidence="5 6">
    <name type="scientific">Acetomicrobium flavidum</name>
    <dbReference type="NCBI Taxonomy" id="49896"/>
    <lineage>
        <taxon>Bacteria</taxon>
        <taxon>Thermotogati</taxon>
        <taxon>Synergistota</taxon>
        <taxon>Synergistia</taxon>
        <taxon>Synergistales</taxon>
        <taxon>Acetomicrobiaceae</taxon>
        <taxon>Acetomicrobium</taxon>
    </lineage>
</organism>
<dbReference type="RefSeq" id="WP_074199829.1">
    <property type="nucleotide sequence ID" value="NZ_FSQZ01000001.1"/>
</dbReference>
<keyword evidence="6" id="KW-1185">Reference proteome</keyword>
<dbReference type="InterPro" id="IPR050682">
    <property type="entry name" value="ModA/WtpA"/>
</dbReference>
<dbReference type="Gene3D" id="3.40.190.10">
    <property type="entry name" value="Periplasmic binding protein-like II"/>
    <property type="match status" value="2"/>
</dbReference>
<dbReference type="EMBL" id="FSQZ01000001">
    <property type="protein sequence ID" value="SIN73287.1"/>
    <property type="molecule type" value="Genomic_DNA"/>
</dbReference>
<dbReference type="PANTHER" id="PTHR30632:SF14">
    <property type="entry name" value="TUNGSTATE_MOLYBDATE_CHROMATE-BINDING PROTEIN MODA"/>
    <property type="match status" value="1"/>
</dbReference>
<evidence type="ECO:0000256" key="3">
    <source>
        <dbReference type="ARBA" id="ARBA00022729"/>
    </source>
</evidence>
<keyword evidence="2" id="KW-0479">Metal-binding</keyword>
<evidence type="ECO:0000256" key="4">
    <source>
        <dbReference type="SAM" id="SignalP"/>
    </source>
</evidence>
<reference evidence="5 6" key="1">
    <citation type="submission" date="2016-11" db="EMBL/GenBank/DDBJ databases">
        <authorList>
            <person name="Varghese N."/>
            <person name="Submissions S."/>
        </authorList>
    </citation>
    <scope>NUCLEOTIDE SEQUENCE [LARGE SCALE GENOMIC DNA]</scope>
    <source>
        <strain evidence="5 6">DSM 20664</strain>
    </source>
</reference>
<dbReference type="InterPro" id="IPR005950">
    <property type="entry name" value="ModA"/>
</dbReference>